<dbReference type="Proteomes" id="UP001214576">
    <property type="component" value="Unassembled WGS sequence"/>
</dbReference>
<gene>
    <name evidence="2" type="ORF">MG293_007844</name>
</gene>
<comment type="caution">
    <text evidence="2">The sequence shown here is derived from an EMBL/GenBank/DDBJ whole genome shotgun (WGS) entry which is preliminary data.</text>
</comment>
<dbReference type="EMBL" id="JAKZEL010000007">
    <property type="protein sequence ID" value="KAI4542465.1"/>
    <property type="molecule type" value="Genomic_DNA"/>
</dbReference>
<evidence type="ECO:0000313" key="2">
    <source>
        <dbReference type="EMBL" id="KAI4542465.1"/>
    </source>
</evidence>
<evidence type="ECO:0000313" key="3">
    <source>
        <dbReference type="Proteomes" id="UP001214576"/>
    </source>
</evidence>
<accession>A0AAD4UF74</accession>
<reference evidence="2" key="1">
    <citation type="submission" date="2022-03" db="EMBL/GenBank/DDBJ databases">
        <title>Genomic analyses of argali, domestic sheep and their hybrids provide insights into chromosomal evolution, heterosis and genetic basis of agronomic traits.</title>
        <authorList>
            <person name="Li M."/>
        </authorList>
    </citation>
    <scope>NUCLEOTIDE SEQUENCE</scope>
    <source>
        <strain evidence="2">CAU-MHL-2022a</strain>
        <tissue evidence="2">Skin</tissue>
    </source>
</reference>
<dbReference type="AlphaFoldDB" id="A0AAD4UF74"/>
<keyword evidence="3" id="KW-1185">Reference proteome</keyword>
<organism evidence="2 3">
    <name type="scientific">Ovis ammon polii</name>
    <dbReference type="NCBI Taxonomy" id="230172"/>
    <lineage>
        <taxon>Eukaryota</taxon>
        <taxon>Metazoa</taxon>
        <taxon>Chordata</taxon>
        <taxon>Craniata</taxon>
        <taxon>Vertebrata</taxon>
        <taxon>Euteleostomi</taxon>
        <taxon>Mammalia</taxon>
        <taxon>Eutheria</taxon>
        <taxon>Laurasiatheria</taxon>
        <taxon>Artiodactyla</taxon>
        <taxon>Ruminantia</taxon>
        <taxon>Pecora</taxon>
        <taxon>Bovidae</taxon>
        <taxon>Caprinae</taxon>
        <taxon>Ovis</taxon>
    </lineage>
</organism>
<name>A0AAD4UF74_OVIAM</name>
<feature type="region of interest" description="Disordered" evidence="1">
    <location>
        <begin position="1"/>
        <end position="30"/>
    </location>
</feature>
<sequence length="246" mass="27175">MEDPVWACPPPTAHHPPTHNKDLPENNSARQKCPFETGAVSSRPKAIVINSQAPLCCGYEFILHTKKHQTPGTSAQAQDPFQSENMSQGYENVYIYRCSVDSTVGIVEAKTPKAEEESGDHTSYLESSLSFIQLLCPYTDRPHRTCLYCHCQKQRAVTSPEIGSAIRACISGDLSSGSSKYQLHSKPTVSVTAKAPAVSNLQPDLLPGCYQHLNNIFAAMWTFHDFSEDKPQDPSSSQFTHIFDES</sequence>
<proteinExistence type="predicted"/>
<evidence type="ECO:0000256" key="1">
    <source>
        <dbReference type="SAM" id="MobiDB-lite"/>
    </source>
</evidence>
<protein>
    <submittedName>
        <fullName evidence="2">Uncharacterized protein</fullName>
    </submittedName>
</protein>